<comment type="caution">
    <text evidence="4">Lacks conserved residue(s) required for the propagation of feature annotation.</text>
</comment>
<keyword evidence="3" id="KW-0804">Transcription</keyword>
<keyword evidence="2" id="KW-0238">DNA-binding</keyword>
<evidence type="ECO:0000313" key="7">
    <source>
        <dbReference type="EMBL" id="MBS2098697.1"/>
    </source>
</evidence>
<reference evidence="7 8" key="1">
    <citation type="journal article" date="2015" name="Int. J. Syst. Evol. Microbiol.">
        <title>Carboxylicivirga linearis sp. nov., isolated from a sea cucumber culture pond.</title>
        <authorList>
            <person name="Wang F.Q."/>
            <person name="Zhou Y.X."/>
            <person name="Lin X.Z."/>
            <person name="Chen G.J."/>
            <person name="Du Z.J."/>
        </authorList>
    </citation>
    <scope>NUCLEOTIDE SEQUENCE [LARGE SCALE GENOMIC DNA]</scope>
    <source>
        <strain evidence="7 8">FB218</strain>
    </source>
</reference>
<dbReference type="SUPFAM" id="SSF46689">
    <property type="entry name" value="Homeodomain-like"/>
    <property type="match status" value="1"/>
</dbReference>
<dbReference type="SUPFAM" id="SSF52172">
    <property type="entry name" value="CheY-like"/>
    <property type="match status" value="1"/>
</dbReference>
<organism evidence="7 8">
    <name type="scientific">Carboxylicivirga linearis</name>
    <dbReference type="NCBI Taxonomy" id="1628157"/>
    <lineage>
        <taxon>Bacteria</taxon>
        <taxon>Pseudomonadati</taxon>
        <taxon>Bacteroidota</taxon>
        <taxon>Bacteroidia</taxon>
        <taxon>Marinilabiliales</taxon>
        <taxon>Marinilabiliaceae</taxon>
        <taxon>Carboxylicivirga</taxon>
    </lineage>
</organism>
<evidence type="ECO:0000256" key="3">
    <source>
        <dbReference type="ARBA" id="ARBA00023163"/>
    </source>
</evidence>
<feature type="domain" description="Response regulatory" evidence="6">
    <location>
        <begin position="44"/>
        <end position="156"/>
    </location>
</feature>
<dbReference type="PRINTS" id="PR00032">
    <property type="entry name" value="HTHARAC"/>
</dbReference>
<dbReference type="Proteomes" id="UP000708576">
    <property type="component" value="Unassembled WGS sequence"/>
</dbReference>
<dbReference type="PANTHER" id="PTHR43280">
    <property type="entry name" value="ARAC-FAMILY TRANSCRIPTIONAL REGULATOR"/>
    <property type="match status" value="1"/>
</dbReference>
<dbReference type="Pfam" id="PF12833">
    <property type="entry name" value="HTH_18"/>
    <property type="match status" value="1"/>
</dbReference>
<dbReference type="RefSeq" id="WP_212215941.1">
    <property type="nucleotide sequence ID" value="NZ_JAGUCO010000006.1"/>
</dbReference>
<proteinExistence type="predicted"/>
<dbReference type="PANTHER" id="PTHR43280:SF31">
    <property type="entry name" value="TRANSCRIPTIONAL REGULATORY PROTEIN"/>
    <property type="match status" value="1"/>
</dbReference>
<comment type="caution">
    <text evidence="7">The sequence shown here is derived from an EMBL/GenBank/DDBJ whole genome shotgun (WGS) entry which is preliminary data.</text>
</comment>
<evidence type="ECO:0000313" key="8">
    <source>
        <dbReference type="Proteomes" id="UP000708576"/>
    </source>
</evidence>
<dbReference type="EMBL" id="JAGUCO010000006">
    <property type="protein sequence ID" value="MBS2098697.1"/>
    <property type="molecule type" value="Genomic_DNA"/>
</dbReference>
<dbReference type="InterPro" id="IPR018060">
    <property type="entry name" value="HTH_AraC"/>
</dbReference>
<keyword evidence="1" id="KW-0805">Transcription regulation</keyword>
<evidence type="ECO:0000256" key="2">
    <source>
        <dbReference type="ARBA" id="ARBA00023125"/>
    </source>
</evidence>
<gene>
    <name evidence="7" type="ORF">KEM10_10440</name>
</gene>
<dbReference type="Gene3D" id="3.40.50.2300">
    <property type="match status" value="1"/>
</dbReference>
<name>A0ABS5JV01_9BACT</name>
<dbReference type="InterPro" id="IPR001789">
    <property type="entry name" value="Sig_transdc_resp-reg_receiver"/>
</dbReference>
<protein>
    <submittedName>
        <fullName evidence="7">Helix-turn-helix domain-containing protein</fullName>
    </submittedName>
</protein>
<evidence type="ECO:0000259" key="6">
    <source>
        <dbReference type="PROSITE" id="PS50110"/>
    </source>
</evidence>
<feature type="domain" description="HTH araC/xylS-type" evidence="5">
    <location>
        <begin position="182"/>
        <end position="281"/>
    </location>
</feature>
<evidence type="ECO:0000256" key="4">
    <source>
        <dbReference type="PROSITE-ProRule" id="PRU00169"/>
    </source>
</evidence>
<sequence>MNLMESTLGTVKIANRLTHLRAIADQRNHTEIPEPKDVKNDLPQMVLIGNNNDILSAFREQLSNDFNLTSCISDSRFIYWNKLYSAHVIIVSLDVKGLQIAQLIKNNSSTSCIPLIFLTTEDNYLNERKGVKLGAVDIISVPVNFYILKFKVLNILKHLHLSQNEVVDASPLYNVKDDDFICRIRAVIQEHIDDTDLNVKKLSRLLSLSPNYVYRRIKRKTGLTMKRFILIERLKVSAVLLKESDKNVSEVAYMVGFESPGYFSRCFKGYYQCSPKDFKDDESILHYSID</sequence>
<evidence type="ECO:0000259" key="5">
    <source>
        <dbReference type="PROSITE" id="PS01124"/>
    </source>
</evidence>
<accession>A0ABS5JV01</accession>
<dbReference type="Gene3D" id="1.10.10.60">
    <property type="entry name" value="Homeodomain-like"/>
    <property type="match status" value="1"/>
</dbReference>
<dbReference type="SMART" id="SM00342">
    <property type="entry name" value="HTH_ARAC"/>
    <property type="match status" value="1"/>
</dbReference>
<dbReference type="InterPro" id="IPR020449">
    <property type="entry name" value="Tscrpt_reg_AraC-type_HTH"/>
</dbReference>
<evidence type="ECO:0000256" key="1">
    <source>
        <dbReference type="ARBA" id="ARBA00023015"/>
    </source>
</evidence>
<dbReference type="InterPro" id="IPR009057">
    <property type="entry name" value="Homeodomain-like_sf"/>
</dbReference>
<dbReference type="InterPro" id="IPR011006">
    <property type="entry name" value="CheY-like_superfamily"/>
</dbReference>
<dbReference type="PROSITE" id="PS01124">
    <property type="entry name" value="HTH_ARAC_FAMILY_2"/>
    <property type="match status" value="1"/>
</dbReference>
<dbReference type="PROSITE" id="PS50110">
    <property type="entry name" value="RESPONSE_REGULATORY"/>
    <property type="match status" value="1"/>
</dbReference>
<keyword evidence="8" id="KW-1185">Reference proteome</keyword>